<dbReference type="STRING" id="159292.SAMN05192546_10488"/>
<accession>A0A1H3MCZ6</accession>
<dbReference type="EMBL" id="FNPV01000004">
    <property type="protein sequence ID" value="SDY74600.1"/>
    <property type="molecule type" value="Genomic_DNA"/>
</dbReference>
<sequence>MTPVDISIVHELPGRLRLRLFRPPTDAPAFTEAVRQHEGIESVVFQPRTRSLLIYYQPTEVSDVEIVVRVGVRLSLDYQQSFVRISRPDSSHPPGVMAYSAAGSILIATLTNALRTNPFHKLLVQGAGGLTALAVVDHAWQEWQENQEYHPEVFSLVYLLGSLMSGHPIRASIITWLVTFGRHLVENPGNACLLRADPGSQGKDKNYLDVVIRRDPTKPANPLSVLISALSASIGMQTRSQENDLLESISHMASRHHHLLESLESQSGRIYLRLDH</sequence>
<keyword evidence="2" id="KW-1185">Reference proteome</keyword>
<reference evidence="1 2" key="1">
    <citation type="submission" date="2016-10" db="EMBL/GenBank/DDBJ databases">
        <authorList>
            <person name="de Groot N.N."/>
        </authorList>
    </citation>
    <scope>NUCLEOTIDE SEQUENCE [LARGE SCALE GENOMIC DNA]</scope>
    <source>
        <strain evidence="1 2">APO</strain>
    </source>
</reference>
<dbReference type="RefSeq" id="WP_093312524.1">
    <property type="nucleotide sequence ID" value="NZ_FNPV01000004.1"/>
</dbReference>
<organism evidence="1 2">
    <name type="scientific">Tindallia californiensis</name>
    <dbReference type="NCBI Taxonomy" id="159292"/>
    <lineage>
        <taxon>Bacteria</taxon>
        <taxon>Bacillati</taxon>
        <taxon>Bacillota</taxon>
        <taxon>Clostridia</taxon>
        <taxon>Peptostreptococcales</taxon>
        <taxon>Tindalliaceae</taxon>
        <taxon>Tindallia</taxon>
    </lineage>
</organism>
<dbReference type="Proteomes" id="UP000199230">
    <property type="component" value="Unassembled WGS sequence"/>
</dbReference>
<gene>
    <name evidence="1" type="ORF">SAMN05192546_10488</name>
</gene>
<evidence type="ECO:0000313" key="1">
    <source>
        <dbReference type="EMBL" id="SDY74600.1"/>
    </source>
</evidence>
<evidence type="ECO:0000313" key="2">
    <source>
        <dbReference type="Proteomes" id="UP000199230"/>
    </source>
</evidence>
<dbReference type="OrthoDB" id="1931739at2"/>
<name>A0A1H3MCZ6_9FIRM</name>
<dbReference type="AlphaFoldDB" id="A0A1H3MCZ6"/>
<proteinExistence type="predicted"/>
<protein>
    <submittedName>
        <fullName evidence="1">Uncharacterized protein</fullName>
    </submittedName>
</protein>